<name>A0AAV7VVK3_PLEWA</name>
<gene>
    <name evidence="1" type="ORF">NDU88_007850</name>
</gene>
<reference evidence="1" key="1">
    <citation type="journal article" date="2022" name="bioRxiv">
        <title>Sequencing and chromosome-scale assembly of the giantPleurodeles waltlgenome.</title>
        <authorList>
            <person name="Brown T."/>
            <person name="Elewa A."/>
            <person name="Iarovenko S."/>
            <person name="Subramanian E."/>
            <person name="Araus A.J."/>
            <person name="Petzold A."/>
            <person name="Susuki M."/>
            <person name="Suzuki K.-i.T."/>
            <person name="Hayashi T."/>
            <person name="Toyoda A."/>
            <person name="Oliveira C."/>
            <person name="Osipova E."/>
            <person name="Leigh N.D."/>
            <person name="Simon A."/>
            <person name="Yun M.H."/>
        </authorList>
    </citation>
    <scope>NUCLEOTIDE SEQUENCE</scope>
    <source>
        <strain evidence="1">20211129_DDA</strain>
        <tissue evidence="1">Liver</tissue>
    </source>
</reference>
<proteinExistence type="predicted"/>
<accession>A0AAV7VVK3</accession>
<organism evidence="1 2">
    <name type="scientific">Pleurodeles waltl</name>
    <name type="common">Iberian ribbed newt</name>
    <dbReference type="NCBI Taxonomy" id="8319"/>
    <lineage>
        <taxon>Eukaryota</taxon>
        <taxon>Metazoa</taxon>
        <taxon>Chordata</taxon>
        <taxon>Craniata</taxon>
        <taxon>Vertebrata</taxon>
        <taxon>Euteleostomi</taxon>
        <taxon>Amphibia</taxon>
        <taxon>Batrachia</taxon>
        <taxon>Caudata</taxon>
        <taxon>Salamandroidea</taxon>
        <taxon>Salamandridae</taxon>
        <taxon>Pleurodelinae</taxon>
        <taxon>Pleurodeles</taxon>
    </lineage>
</organism>
<sequence length="78" mass="8760">MSIARSLSQPVGRMGSARQFAVLGATPGAHKVRVENRPRVHYQAYRSCSSCGLLTPNYRISLKFRFKDPEPRNRIIAS</sequence>
<evidence type="ECO:0000313" key="2">
    <source>
        <dbReference type="Proteomes" id="UP001066276"/>
    </source>
</evidence>
<dbReference type="EMBL" id="JANPWB010000003">
    <property type="protein sequence ID" value="KAJ1204069.1"/>
    <property type="molecule type" value="Genomic_DNA"/>
</dbReference>
<dbReference type="Proteomes" id="UP001066276">
    <property type="component" value="Chromosome 2_1"/>
</dbReference>
<keyword evidence="2" id="KW-1185">Reference proteome</keyword>
<protein>
    <submittedName>
        <fullName evidence="1">Uncharacterized protein</fullName>
    </submittedName>
</protein>
<evidence type="ECO:0000313" key="1">
    <source>
        <dbReference type="EMBL" id="KAJ1204069.1"/>
    </source>
</evidence>
<comment type="caution">
    <text evidence="1">The sequence shown here is derived from an EMBL/GenBank/DDBJ whole genome shotgun (WGS) entry which is preliminary data.</text>
</comment>
<dbReference type="AlphaFoldDB" id="A0AAV7VVK3"/>